<protein>
    <recommendedName>
        <fullName evidence="11">C2H2-type domain-containing protein</fullName>
    </recommendedName>
</protein>
<reference evidence="12 13" key="1">
    <citation type="submission" date="2020-08" db="EMBL/GenBank/DDBJ databases">
        <title>Aphidius gifuensis genome sequencing and assembly.</title>
        <authorList>
            <person name="Du Z."/>
        </authorList>
    </citation>
    <scope>NUCLEOTIDE SEQUENCE [LARGE SCALE GENOMIC DNA]</scope>
    <source>
        <strain evidence="12">YNYX2018</strain>
        <tissue evidence="12">Adults</tissue>
    </source>
</reference>
<evidence type="ECO:0000256" key="5">
    <source>
        <dbReference type="ARBA" id="ARBA00022833"/>
    </source>
</evidence>
<evidence type="ECO:0000256" key="9">
    <source>
        <dbReference type="ARBA" id="ARBA00023242"/>
    </source>
</evidence>
<dbReference type="InterPro" id="IPR050331">
    <property type="entry name" value="Zinc_finger"/>
</dbReference>
<feature type="domain" description="C2H2-type" evidence="11">
    <location>
        <begin position="358"/>
        <end position="386"/>
    </location>
</feature>
<keyword evidence="6" id="KW-0805">Transcription regulation</keyword>
<keyword evidence="3" id="KW-0677">Repeat</keyword>
<gene>
    <name evidence="12" type="ORF">HCN44_008741</name>
</gene>
<dbReference type="Gene3D" id="3.30.160.60">
    <property type="entry name" value="Classic Zinc Finger"/>
    <property type="match status" value="3"/>
</dbReference>
<dbReference type="Pfam" id="PF00096">
    <property type="entry name" value="zf-C2H2"/>
    <property type="match status" value="3"/>
</dbReference>
<feature type="domain" description="C2H2-type" evidence="11">
    <location>
        <begin position="394"/>
        <end position="421"/>
    </location>
</feature>
<dbReference type="OrthoDB" id="10018191at2759"/>
<dbReference type="FunFam" id="3.30.160.60:FF:000395">
    <property type="entry name" value="zinc finger protein 513"/>
    <property type="match status" value="1"/>
</dbReference>
<feature type="domain" description="C2H2-type" evidence="11">
    <location>
        <begin position="422"/>
        <end position="449"/>
    </location>
</feature>
<feature type="domain" description="C2H2-type" evidence="11">
    <location>
        <begin position="450"/>
        <end position="477"/>
    </location>
</feature>
<dbReference type="GO" id="GO:0010468">
    <property type="term" value="P:regulation of gene expression"/>
    <property type="evidence" value="ECO:0007669"/>
    <property type="project" value="TreeGrafter"/>
</dbReference>
<keyword evidence="7" id="KW-0238">DNA-binding</keyword>
<evidence type="ECO:0000256" key="6">
    <source>
        <dbReference type="ARBA" id="ARBA00023015"/>
    </source>
</evidence>
<dbReference type="PROSITE" id="PS00028">
    <property type="entry name" value="ZINC_FINGER_C2H2_1"/>
    <property type="match status" value="3"/>
</dbReference>
<dbReference type="Proteomes" id="UP000639338">
    <property type="component" value="Unassembled WGS sequence"/>
</dbReference>
<keyword evidence="2" id="KW-0479">Metal-binding</keyword>
<dbReference type="FunFam" id="3.30.160.60:FF:000404">
    <property type="entry name" value="POZ-, AT hook-, and zinc finger-containing protein 1"/>
    <property type="match status" value="1"/>
</dbReference>
<dbReference type="GO" id="GO:0008270">
    <property type="term" value="F:zinc ion binding"/>
    <property type="evidence" value="ECO:0007669"/>
    <property type="project" value="UniProtKB-KW"/>
</dbReference>
<dbReference type="InterPro" id="IPR013087">
    <property type="entry name" value="Znf_C2H2_type"/>
</dbReference>
<accession>A0A834Y3U9</accession>
<dbReference type="EMBL" id="JACMRX010000002">
    <property type="protein sequence ID" value="KAF7995986.1"/>
    <property type="molecule type" value="Genomic_DNA"/>
</dbReference>
<evidence type="ECO:0000256" key="3">
    <source>
        <dbReference type="ARBA" id="ARBA00022737"/>
    </source>
</evidence>
<keyword evidence="13" id="KW-1185">Reference proteome</keyword>
<evidence type="ECO:0000256" key="4">
    <source>
        <dbReference type="ARBA" id="ARBA00022771"/>
    </source>
</evidence>
<dbReference type="GO" id="GO:1990837">
    <property type="term" value="F:sequence-specific double-stranded DNA binding"/>
    <property type="evidence" value="ECO:0007669"/>
    <property type="project" value="UniProtKB-ARBA"/>
</dbReference>
<dbReference type="SMART" id="SM00355">
    <property type="entry name" value="ZnF_C2H2"/>
    <property type="match status" value="4"/>
</dbReference>
<dbReference type="PANTHER" id="PTHR16515">
    <property type="entry name" value="PR DOMAIN ZINC FINGER PROTEIN"/>
    <property type="match status" value="1"/>
</dbReference>
<evidence type="ECO:0000259" key="11">
    <source>
        <dbReference type="PROSITE" id="PS50157"/>
    </source>
</evidence>
<evidence type="ECO:0000256" key="2">
    <source>
        <dbReference type="ARBA" id="ARBA00022723"/>
    </source>
</evidence>
<dbReference type="PANTHER" id="PTHR16515:SF49">
    <property type="entry name" value="GASTRULA ZINC FINGER PROTEIN XLCGF49.1-LIKE-RELATED"/>
    <property type="match status" value="1"/>
</dbReference>
<keyword evidence="4 10" id="KW-0863">Zinc-finger</keyword>
<dbReference type="SUPFAM" id="SSF57667">
    <property type="entry name" value="beta-beta-alpha zinc fingers"/>
    <property type="match status" value="3"/>
</dbReference>
<name>A0A834Y3U9_APHGI</name>
<organism evidence="12 13">
    <name type="scientific">Aphidius gifuensis</name>
    <name type="common">Parasitoid wasp</name>
    <dbReference type="NCBI Taxonomy" id="684658"/>
    <lineage>
        <taxon>Eukaryota</taxon>
        <taxon>Metazoa</taxon>
        <taxon>Ecdysozoa</taxon>
        <taxon>Arthropoda</taxon>
        <taxon>Hexapoda</taxon>
        <taxon>Insecta</taxon>
        <taxon>Pterygota</taxon>
        <taxon>Neoptera</taxon>
        <taxon>Endopterygota</taxon>
        <taxon>Hymenoptera</taxon>
        <taxon>Apocrita</taxon>
        <taxon>Ichneumonoidea</taxon>
        <taxon>Braconidae</taxon>
        <taxon>Aphidiinae</taxon>
        <taxon>Aphidius</taxon>
    </lineage>
</organism>
<keyword evidence="5" id="KW-0862">Zinc</keyword>
<evidence type="ECO:0000313" key="13">
    <source>
        <dbReference type="Proteomes" id="UP000639338"/>
    </source>
</evidence>
<evidence type="ECO:0000256" key="8">
    <source>
        <dbReference type="ARBA" id="ARBA00023163"/>
    </source>
</evidence>
<evidence type="ECO:0000313" key="12">
    <source>
        <dbReference type="EMBL" id="KAF7995986.1"/>
    </source>
</evidence>
<evidence type="ECO:0000256" key="1">
    <source>
        <dbReference type="ARBA" id="ARBA00004123"/>
    </source>
</evidence>
<comment type="caution">
    <text evidence="12">The sequence shown here is derived from an EMBL/GenBank/DDBJ whole genome shotgun (WGS) entry which is preliminary data.</text>
</comment>
<proteinExistence type="predicted"/>
<evidence type="ECO:0000256" key="7">
    <source>
        <dbReference type="ARBA" id="ARBA00023125"/>
    </source>
</evidence>
<dbReference type="GO" id="GO:0005634">
    <property type="term" value="C:nucleus"/>
    <property type="evidence" value="ECO:0007669"/>
    <property type="project" value="UniProtKB-SubCell"/>
</dbReference>
<dbReference type="AlphaFoldDB" id="A0A834Y3U9"/>
<dbReference type="InterPro" id="IPR036236">
    <property type="entry name" value="Znf_C2H2_sf"/>
</dbReference>
<keyword evidence="8" id="KW-0804">Transcription</keyword>
<dbReference type="FunFam" id="3.30.160.60:FF:000303">
    <property type="entry name" value="Zinc finger protein 41"/>
    <property type="match status" value="1"/>
</dbReference>
<comment type="subcellular location">
    <subcellularLocation>
        <location evidence="1">Nucleus</location>
    </subcellularLocation>
</comment>
<dbReference type="PROSITE" id="PS50157">
    <property type="entry name" value="ZINC_FINGER_C2H2_2"/>
    <property type="match status" value="4"/>
</dbReference>
<sequence length="502" mass="56323">MSTEGPGALCGVRIVKGAIIIIADITKSPGGGCRTSSMTMAESVVVDAVAAPPGPKKTLPSCVNDNTKVPSANRNHLSLRKRRRLNQVLDNLQAHKNLPNENELSNRFESTLLASEEEEEEEEDIFSSLRPPIGFSRLEKSELTLTQKVKEEPIEYLTEERIPENNEKNRKNQLSISLRSYHRPFLKFADYSCVDCSIPTIMLPLSKSRSLASSTAAKPLDSSRLTPVSPFPYTFEHYLHTKYLPTADKRTTHLDLNITWDQLPLEKNCHIVKSDYLENLSTCPQESPLDLSMKNLNMNRPATLQLLSPGLVSKTTVSVPVVRGDVASPTTKETVAFRYNLEVSPVVEEMPPGTDVAYVCPVCGQMFSLHDRLAKHMASRHRKQGSKDASAKAYCCDVCNRSFARSDMLTRHMRLHTGVKPYTCRVCGQVFSRSDHLSTHQRTHTGEKPYKCPQCVYAACRRDMITRHLRTHARYSDGQNKCEENDNESSTHLLDSFTVKTE</sequence>
<evidence type="ECO:0000256" key="10">
    <source>
        <dbReference type="PROSITE-ProRule" id="PRU00042"/>
    </source>
</evidence>
<keyword evidence="9" id="KW-0539">Nucleus</keyword>